<gene>
    <name evidence="1" type="ORF">NPIL_440931</name>
</gene>
<dbReference type="AlphaFoldDB" id="A0A8X6TT48"/>
<name>A0A8X6TT48_NEPPI</name>
<proteinExistence type="predicted"/>
<organism evidence="1 2">
    <name type="scientific">Nephila pilipes</name>
    <name type="common">Giant wood spider</name>
    <name type="synonym">Nephila maculata</name>
    <dbReference type="NCBI Taxonomy" id="299642"/>
    <lineage>
        <taxon>Eukaryota</taxon>
        <taxon>Metazoa</taxon>
        <taxon>Ecdysozoa</taxon>
        <taxon>Arthropoda</taxon>
        <taxon>Chelicerata</taxon>
        <taxon>Arachnida</taxon>
        <taxon>Araneae</taxon>
        <taxon>Araneomorphae</taxon>
        <taxon>Entelegynae</taxon>
        <taxon>Araneoidea</taxon>
        <taxon>Nephilidae</taxon>
        <taxon>Nephila</taxon>
    </lineage>
</organism>
<dbReference type="Proteomes" id="UP000887013">
    <property type="component" value="Unassembled WGS sequence"/>
</dbReference>
<reference evidence="1" key="1">
    <citation type="submission" date="2020-08" db="EMBL/GenBank/DDBJ databases">
        <title>Multicomponent nature underlies the extraordinary mechanical properties of spider dragline silk.</title>
        <authorList>
            <person name="Kono N."/>
            <person name="Nakamura H."/>
            <person name="Mori M."/>
            <person name="Yoshida Y."/>
            <person name="Ohtoshi R."/>
            <person name="Malay A.D."/>
            <person name="Moran D.A.P."/>
            <person name="Tomita M."/>
            <person name="Numata K."/>
            <person name="Arakawa K."/>
        </authorList>
    </citation>
    <scope>NUCLEOTIDE SEQUENCE</scope>
</reference>
<dbReference type="EMBL" id="BMAW01016158">
    <property type="protein sequence ID" value="GFT47577.1"/>
    <property type="molecule type" value="Genomic_DNA"/>
</dbReference>
<keyword evidence="2" id="KW-1185">Reference proteome</keyword>
<sequence length="96" mass="11536">MKRKPTKPIFGIQSPDPLIFNNDFITYWKLFLQKWKKYAILIQLSQKKNKEYHEALFLHTLGEEDLKRHSAFKFENIEEDSTVNEIIEIFNQHIIG</sequence>
<accession>A0A8X6TT48</accession>
<comment type="caution">
    <text evidence="1">The sequence shown here is derived from an EMBL/GenBank/DDBJ whole genome shotgun (WGS) entry which is preliminary data.</text>
</comment>
<evidence type="ECO:0000313" key="2">
    <source>
        <dbReference type="Proteomes" id="UP000887013"/>
    </source>
</evidence>
<protein>
    <submittedName>
        <fullName evidence="1">Uncharacterized protein</fullName>
    </submittedName>
</protein>
<evidence type="ECO:0000313" key="1">
    <source>
        <dbReference type="EMBL" id="GFT47577.1"/>
    </source>
</evidence>